<feature type="non-terminal residue" evidence="2">
    <location>
        <position position="1"/>
    </location>
</feature>
<organism evidence="2 3">
    <name type="scientific">Trifolium pratense</name>
    <name type="common">Red clover</name>
    <dbReference type="NCBI Taxonomy" id="57577"/>
    <lineage>
        <taxon>Eukaryota</taxon>
        <taxon>Viridiplantae</taxon>
        <taxon>Streptophyta</taxon>
        <taxon>Embryophyta</taxon>
        <taxon>Tracheophyta</taxon>
        <taxon>Spermatophyta</taxon>
        <taxon>Magnoliopsida</taxon>
        <taxon>eudicotyledons</taxon>
        <taxon>Gunneridae</taxon>
        <taxon>Pentapetalae</taxon>
        <taxon>rosids</taxon>
        <taxon>fabids</taxon>
        <taxon>Fabales</taxon>
        <taxon>Fabaceae</taxon>
        <taxon>Papilionoideae</taxon>
        <taxon>50 kb inversion clade</taxon>
        <taxon>NPAAA clade</taxon>
        <taxon>Hologalegina</taxon>
        <taxon>IRL clade</taxon>
        <taxon>Trifolieae</taxon>
        <taxon>Trifolium</taxon>
    </lineage>
</organism>
<evidence type="ECO:0000256" key="1">
    <source>
        <dbReference type="SAM" id="MobiDB-lite"/>
    </source>
</evidence>
<reference evidence="2 3" key="2">
    <citation type="journal article" date="2017" name="Front. Plant Sci.">
        <title>Gene Classification and Mining of Molecular Markers Useful in Red Clover (Trifolium pratense) Breeding.</title>
        <authorList>
            <person name="Istvanek J."/>
            <person name="Dluhosova J."/>
            <person name="Dluhos P."/>
            <person name="Patkova L."/>
            <person name="Nedelnik J."/>
            <person name="Repkova J."/>
        </authorList>
    </citation>
    <scope>NUCLEOTIDE SEQUENCE [LARGE SCALE GENOMIC DNA]</scope>
    <source>
        <strain evidence="3">cv. Tatra</strain>
        <tissue evidence="2">Young leaves</tissue>
    </source>
</reference>
<comment type="caution">
    <text evidence="2">The sequence shown here is derived from an EMBL/GenBank/DDBJ whole genome shotgun (WGS) entry which is preliminary data.</text>
</comment>
<protein>
    <submittedName>
        <fullName evidence="2">Uncharacterized protein</fullName>
    </submittedName>
</protein>
<dbReference type="AlphaFoldDB" id="A0A2K3MAV2"/>
<evidence type="ECO:0000313" key="3">
    <source>
        <dbReference type="Proteomes" id="UP000236291"/>
    </source>
</evidence>
<reference evidence="2 3" key="1">
    <citation type="journal article" date="2014" name="Am. J. Bot.">
        <title>Genome assembly and annotation for red clover (Trifolium pratense; Fabaceae).</title>
        <authorList>
            <person name="Istvanek J."/>
            <person name="Jaros M."/>
            <person name="Krenek A."/>
            <person name="Repkova J."/>
        </authorList>
    </citation>
    <scope>NUCLEOTIDE SEQUENCE [LARGE SCALE GENOMIC DNA]</scope>
    <source>
        <strain evidence="3">cv. Tatra</strain>
        <tissue evidence="2">Young leaves</tissue>
    </source>
</reference>
<evidence type="ECO:0000313" key="2">
    <source>
        <dbReference type="EMBL" id="PNX87903.1"/>
    </source>
</evidence>
<gene>
    <name evidence="2" type="ORF">L195_g044003</name>
</gene>
<dbReference type="Proteomes" id="UP000236291">
    <property type="component" value="Unassembled WGS sequence"/>
</dbReference>
<proteinExistence type="predicted"/>
<sequence length="59" mass="6600">DVEDGPTRMWPCPSTSSHAHVPRAPPTMTRVHSSLSLILDKWNCLTQDDEPKQLAPTFT</sequence>
<feature type="region of interest" description="Disordered" evidence="1">
    <location>
        <begin position="1"/>
        <end position="27"/>
    </location>
</feature>
<name>A0A2K3MAV2_TRIPR</name>
<dbReference type="EMBL" id="ASHM01055086">
    <property type="protein sequence ID" value="PNX87903.1"/>
    <property type="molecule type" value="Genomic_DNA"/>
</dbReference>
<accession>A0A2K3MAV2</accession>